<dbReference type="OrthoDB" id="2558924at2759"/>
<gene>
    <name evidence="3" type="ORF">I302_06495</name>
    <name evidence="4" type="ORF">I302_107766</name>
</gene>
<evidence type="ECO:0000256" key="1">
    <source>
        <dbReference type="SAM" id="MobiDB-lite"/>
    </source>
</evidence>
<reference evidence="3" key="1">
    <citation type="submission" date="2013-07" db="EMBL/GenBank/DDBJ databases">
        <title>The Genome Sequence of Cryptococcus bestiolae CBS10118.</title>
        <authorList>
            <consortium name="The Broad Institute Genome Sequencing Platform"/>
            <person name="Cuomo C."/>
            <person name="Litvintseva A."/>
            <person name="Chen Y."/>
            <person name="Heitman J."/>
            <person name="Sun S."/>
            <person name="Springer D."/>
            <person name="Dromer F."/>
            <person name="Young S.K."/>
            <person name="Zeng Q."/>
            <person name="Gargeya S."/>
            <person name="Fitzgerald M."/>
            <person name="Abouelleil A."/>
            <person name="Alvarado L."/>
            <person name="Berlin A.M."/>
            <person name="Chapman S.B."/>
            <person name="Dewar J."/>
            <person name="Goldberg J."/>
            <person name="Griggs A."/>
            <person name="Gujja S."/>
            <person name="Hansen M."/>
            <person name="Howarth C."/>
            <person name="Imamovic A."/>
            <person name="Larimer J."/>
            <person name="McCowan C."/>
            <person name="Murphy C."/>
            <person name="Pearson M."/>
            <person name="Priest M."/>
            <person name="Roberts A."/>
            <person name="Saif S."/>
            <person name="Shea T."/>
            <person name="Sykes S."/>
            <person name="Wortman J."/>
            <person name="Nusbaum C."/>
            <person name="Birren B."/>
        </authorList>
    </citation>
    <scope>NUCLEOTIDE SEQUENCE [LARGE SCALE GENOMIC DNA]</scope>
    <source>
        <strain evidence="3">CBS 10118</strain>
    </source>
</reference>
<feature type="transmembrane region" description="Helical" evidence="2">
    <location>
        <begin position="161"/>
        <end position="182"/>
    </location>
</feature>
<name>A0A1B9FXL5_9TREE</name>
<evidence type="ECO:0000256" key="2">
    <source>
        <dbReference type="SAM" id="Phobius"/>
    </source>
</evidence>
<keyword evidence="2" id="KW-1133">Transmembrane helix</keyword>
<accession>A0A1B9FXL5</accession>
<dbReference type="VEuPathDB" id="FungiDB:I302_06495"/>
<sequence length="190" mass="21810">MPLLPSYQKHSKSDEESLPLFDAEDQSHNDELPAYPPRVGESSGTGTITHNVTYTFVPRWPIRGDQQDALGVLGETKEETIAIVQRGFPLLATYPPHRIEFLSPVEMLDAHGRPQPDRWGKIMDEAWVGFRSNPPQRLRVQVADAPGDEERRKKRENFRNWLIVVAFITPLTLFFCFIGWILTITQDERN</sequence>
<dbReference type="EMBL" id="CP144546">
    <property type="protein sequence ID" value="WVW85728.1"/>
    <property type="molecule type" value="Genomic_DNA"/>
</dbReference>
<keyword evidence="5" id="KW-1185">Reference proteome</keyword>
<protein>
    <submittedName>
        <fullName evidence="3">Uncharacterized protein</fullName>
    </submittedName>
</protein>
<reference evidence="4" key="4">
    <citation type="submission" date="2024-02" db="EMBL/GenBank/DDBJ databases">
        <title>Comparative genomics of Cryptococcus and Kwoniella reveals pathogenesis evolution and contrasting modes of karyotype evolution via chromosome fusion or intercentromeric recombination.</title>
        <authorList>
            <person name="Coelho M.A."/>
            <person name="David-Palma M."/>
            <person name="Shea T."/>
            <person name="Bowers K."/>
            <person name="McGinley-Smith S."/>
            <person name="Mohammad A.W."/>
            <person name="Gnirke A."/>
            <person name="Yurkov A.M."/>
            <person name="Nowrousian M."/>
            <person name="Sun S."/>
            <person name="Cuomo C.A."/>
            <person name="Heitman J."/>
        </authorList>
    </citation>
    <scope>NUCLEOTIDE SEQUENCE</scope>
    <source>
        <strain evidence="4">CBS 10118</strain>
    </source>
</reference>
<dbReference type="Proteomes" id="UP000092730">
    <property type="component" value="Chromosome 6"/>
</dbReference>
<reference evidence="4" key="2">
    <citation type="submission" date="2013-07" db="EMBL/GenBank/DDBJ databases">
        <authorList>
            <consortium name="The Broad Institute Genome Sequencing Platform"/>
            <person name="Cuomo C."/>
            <person name="Litvintseva A."/>
            <person name="Chen Y."/>
            <person name="Heitman J."/>
            <person name="Sun S."/>
            <person name="Springer D."/>
            <person name="Dromer F."/>
            <person name="Young S.K."/>
            <person name="Zeng Q."/>
            <person name="Gargeya S."/>
            <person name="Fitzgerald M."/>
            <person name="Abouelleil A."/>
            <person name="Alvarado L."/>
            <person name="Berlin A.M."/>
            <person name="Chapman S.B."/>
            <person name="Dewar J."/>
            <person name="Goldberg J."/>
            <person name="Griggs A."/>
            <person name="Gujja S."/>
            <person name="Hansen M."/>
            <person name="Howarth C."/>
            <person name="Imamovic A."/>
            <person name="Larimer J."/>
            <person name="McCowan C."/>
            <person name="Murphy C."/>
            <person name="Pearson M."/>
            <person name="Priest M."/>
            <person name="Roberts A."/>
            <person name="Saif S."/>
            <person name="Shea T."/>
            <person name="Sykes S."/>
            <person name="Wortman J."/>
            <person name="Nusbaum C."/>
            <person name="Birren B."/>
        </authorList>
    </citation>
    <scope>NUCLEOTIDE SEQUENCE</scope>
    <source>
        <strain evidence="4">CBS 10118</strain>
    </source>
</reference>
<reference evidence="3" key="3">
    <citation type="submission" date="2014-01" db="EMBL/GenBank/DDBJ databases">
        <title>Evolution of pathogenesis and genome organization in the Tremellales.</title>
        <authorList>
            <person name="Cuomo C."/>
            <person name="Litvintseva A."/>
            <person name="Heitman J."/>
            <person name="Chen Y."/>
            <person name="Sun S."/>
            <person name="Springer D."/>
            <person name="Dromer F."/>
            <person name="Young S."/>
            <person name="Zeng Q."/>
            <person name="Chapman S."/>
            <person name="Gujja S."/>
            <person name="Saif S."/>
            <person name="Birren B."/>
        </authorList>
    </citation>
    <scope>NUCLEOTIDE SEQUENCE</scope>
    <source>
        <strain evidence="3">CBS 10118</strain>
    </source>
</reference>
<evidence type="ECO:0000313" key="3">
    <source>
        <dbReference type="EMBL" id="OCF23512.1"/>
    </source>
</evidence>
<evidence type="ECO:0000313" key="4">
    <source>
        <dbReference type="EMBL" id="WVW85728.1"/>
    </source>
</evidence>
<evidence type="ECO:0000313" key="5">
    <source>
        <dbReference type="Proteomes" id="UP000092730"/>
    </source>
</evidence>
<dbReference type="RefSeq" id="XP_019044582.1">
    <property type="nucleotide sequence ID" value="XM_019193105.1"/>
</dbReference>
<dbReference type="EMBL" id="KI894023">
    <property type="protein sequence ID" value="OCF23512.1"/>
    <property type="molecule type" value="Genomic_DNA"/>
</dbReference>
<feature type="region of interest" description="Disordered" evidence="1">
    <location>
        <begin position="27"/>
        <end position="46"/>
    </location>
</feature>
<dbReference type="AlphaFoldDB" id="A0A1B9FXL5"/>
<organism evidence="3">
    <name type="scientific">Kwoniella bestiolae CBS 10118</name>
    <dbReference type="NCBI Taxonomy" id="1296100"/>
    <lineage>
        <taxon>Eukaryota</taxon>
        <taxon>Fungi</taxon>
        <taxon>Dikarya</taxon>
        <taxon>Basidiomycota</taxon>
        <taxon>Agaricomycotina</taxon>
        <taxon>Tremellomycetes</taxon>
        <taxon>Tremellales</taxon>
        <taxon>Cryptococcaceae</taxon>
        <taxon>Kwoniella</taxon>
    </lineage>
</organism>
<dbReference type="KEGG" id="kbi:30210894"/>
<keyword evidence="2" id="KW-0812">Transmembrane</keyword>
<dbReference type="GeneID" id="30210894"/>
<keyword evidence="2" id="KW-0472">Membrane</keyword>
<proteinExistence type="predicted"/>